<proteinExistence type="predicted"/>
<organism evidence="1 2">
    <name type="scientific">Vitis vinifera</name>
    <name type="common">Grape</name>
    <dbReference type="NCBI Taxonomy" id="29760"/>
    <lineage>
        <taxon>Eukaryota</taxon>
        <taxon>Viridiplantae</taxon>
        <taxon>Streptophyta</taxon>
        <taxon>Embryophyta</taxon>
        <taxon>Tracheophyta</taxon>
        <taxon>Spermatophyta</taxon>
        <taxon>Magnoliopsida</taxon>
        <taxon>eudicotyledons</taxon>
        <taxon>Gunneridae</taxon>
        <taxon>Pentapetalae</taxon>
        <taxon>rosids</taxon>
        <taxon>Vitales</taxon>
        <taxon>Vitaceae</taxon>
        <taxon>Viteae</taxon>
        <taxon>Vitis</taxon>
    </lineage>
</organism>
<gene>
    <name evidence="1" type="ORF">CK203_023221</name>
</gene>
<dbReference type="Proteomes" id="UP000288805">
    <property type="component" value="Unassembled WGS sequence"/>
</dbReference>
<accession>A0A438J1R0</accession>
<comment type="caution">
    <text evidence="1">The sequence shown here is derived from an EMBL/GenBank/DDBJ whole genome shotgun (WGS) entry which is preliminary data.</text>
</comment>
<reference evidence="1 2" key="1">
    <citation type="journal article" date="2018" name="PLoS Genet.">
        <title>Population sequencing reveals clonal diversity and ancestral inbreeding in the grapevine cultivar Chardonnay.</title>
        <authorList>
            <person name="Roach M.J."/>
            <person name="Johnson D.L."/>
            <person name="Bohlmann J."/>
            <person name="van Vuuren H.J."/>
            <person name="Jones S.J."/>
            <person name="Pretorius I.S."/>
            <person name="Schmidt S.A."/>
            <person name="Borneman A.R."/>
        </authorList>
    </citation>
    <scope>NUCLEOTIDE SEQUENCE [LARGE SCALE GENOMIC DNA]</scope>
    <source>
        <strain evidence="2">cv. Chardonnay</strain>
        <tissue evidence="1">Leaf</tissue>
    </source>
</reference>
<sequence>MHIFREWRHYNYKPRTINFASETESSLGRDVVDGINLHQFSAASVPKVHDKSYFGVANVLCLREIFWGHNIFRIQAPCPLTHSTIAFPFETFQAIRNHGDSMEINTSWVASILLQLSGGKHALPELGNLHCPQGCLLGRKDFVLYVGGVFGHWIGVLKLIKGLAVISVVRYLSSFLLLCPSLSQLLEGSLCVWVNFEDFTYIWRLMIDAHKQAYIF</sequence>
<name>A0A438J1R0_VITVI</name>
<evidence type="ECO:0000313" key="1">
    <source>
        <dbReference type="EMBL" id="RVX02897.1"/>
    </source>
</evidence>
<dbReference type="AlphaFoldDB" id="A0A438J1R0"/>
<dbReference type="EMBL" id="QGNW01000068">
    <property type="protein sequence ID" value="RVX02897.1"/>
    <property type="molecule type" value="Genomic_DNA"/>
</dbReference>
<protein>
    <submittedName>
        <fullName evidence="1">Uncharacterized protein</fullName>
    </submittedName>
</protein>
<evidence type="ECO:0000313" key="2">
    <source>
        <dbReference type="Proteomes" id="UP000288805"/>
    </source>
</evidence>